<name>A0A1M7YM68_9FIRM</name>
<protein>
    <submittedName>
        <fullName evidence="1">Uncharacterized protein</fullName>
    </submittedName>
</protein>
<gene>
    <name evidence="1" type="ORF">SAMN02745217_04243</name>
</gene>
<organism evidence="1 2">
    <name type="scientific">Anaerocolumna xylanovorans DSM 12503</name>
    <dbReference type="NCBI Taxonomy" id="1121345"/>
    <lineage>
        <taxon>Bacteria</taxon>
        <taxon>Bacillati</taxon>
        <taxon>Bacillota</taxon>
        <taxon>Clostridia</taxon>
        <taxon>Lachnospirales</taxon>
        <taxon>Lachnospiraceae</taxon>
        <taxon>Anaerocolumna</taxon>
    </lineage>
</organism>
<proteinExistence type="predicted"/>
<dbReference type="RefSeq" id="WP_073590874.1">
    <property type="nucleotide sequence ID" value="NZ_FRFD01000014.1"/>
</dbReference>
<evidence type="ECO:0000313" key="1">
    <source>
        <dbReference type="EMBL" id="SHO53698.1"/>
    </source>
</evidence>
<keyword evidence="2" id="KW-1185">Reference proteome</keyword>
<dbReference type="Proteomes" id="UP000184612">
    <property type="component" value="Unassembled WGS sequence"/>
</dbReference>
<dbReference type="STRING" id="1121345.SAMN02745217_04243"/>
<evidence type="ECO:0000313" key="2">
    <source>
        <dbReference type="Proteomes" id="UP000184612"/>
    </source>
</evidence>
<sequence length="84" mass="9700">MGKATKAIEEMQDAILLSIKKLIADSESVKVIKCRVTEVIDSNKYKVFNNGSIYTVKARWTYNINDIVYVMVLPNNYNDMFIIY</sequence>
<reference evidence="1 2" key="1">
    <citation type="submission" date="2016-12" db="EMBL/GenBank/DDBJ databases">
        <authorList>
            <person name="Song W.-J."/>
            <person name="Kurnit D.M."/>
        </authorList>
    </citation>
    <scope>NUCLEOTIDE SEQUENCE [LARGE SCALE GENOMIC DNA]</scope>
    <source>
        <strain evidence="1 2">DSM 12503</strain>
    </source>
</reference>
<dbReference type="AlphaFoldDB" id="A0A1M7YM68"/>
<dbReference type="EMBL" id="FRFD01000014">
    <property type="protein sequence ID" value="SHO53698.1"/>
    <property type="molecule type" value="Genomic_DNA"/>
</dbReference>
<accession>A0A1M7YM68</accession>